<protein>
    <recommendedName>
        <fullName evidence="8">Ribonuclease Z</fullName>
        <shortName evidence="8">RNase Z</shortName>
        <ecNumber evidence="8">3.1.26.11</ecNumber>
    </recommendedName>
    <alternativeName>
        <fullName evidence="8">tRNA 3 endonuclease</fullName>
    </alternativeName>
    <alternativeName>
        <fullName evidence="8">tRNase Z</fullName>
    </alternativeName>
</protein>
<feature type="binding site" evidence="8">
    <location>
        <position position="66"/>
    </location>
    <ligand>
        <name>Zn(2+)</name>
        <dbReference type="ChEBI" id="CHEBI:29105"/>
        <label>2</label>
        <note>catalytic</note>
    </ligand>
</feature>
<sequence>MRELVVLGTASQVPTRTRNHNGYYLRWDGEGLLFDPGEGTQRQMIHAGVAAGHITRICLTHVHGDHCYGLPGVLSRMALDGVGHPVHLHYPATGDPVVRALVAVSSPGVDLRLHPHSGAGPVADGLEIRPLKHRIETYGYLLTEPDGRTFLPELLRAAGIAGPDVGRLQRLGALGAVRLEAVSIPRAGQRFAFIMDTAPCPGAEELAEGTDLLVAESTFSDDDGGLARQYLHLTAGQAGELAANGKSRTLVLTHFSSRYGDDATLLAEQARARAPGTAVIAARDLERIAVPPRRQRAREAAGHTTAIGLNHDGSS</sequence>
<comment type="subunit">
    <text evidence="1 8">Homodimer.</text>
</comment>
<feature type="binding site" evidence="8">
    <location>
        <position position="133"/>
    </location>
    <ligand>
        <name>Zn(2+)</name>
        <dbReference type="ChEBI" id="CHEBI:29105"/>
        <label>1</label>
        <note>catalytic</note>
    </ligand>
</feature>
<evidence type="ECO:0000256" key="5">
    <source>
        <dbReference type="ARBA" id="ARBA00022759"/>
    </source>
</evidence>
<feature type="binding site" evidence="8">
    <location>
        <position position="254"/>
    </location>
    <ligand>
        <name>Zn(2+)</name>
        <dbReference type="ChEBI" id="CHEBI:29105"/>
        <label>2</label>
        <note>catalytic</note>
    </ligand>
</feature>
<keyword evidence="7 8" id="KW-0862">Zinc</keyword>
<dbReference type="InterPro" id="IPR036866">
    <property type="entry name" value="RibonucZ/Hydroxyglut_hydro"/>
</dbReference>
<keyword evidence="6 8" id="KW-0378">Hydrolase</keyword>
<feature type="binding site" evidence="8">
    <location>
        <position position="65"/>
    </location>
    <ligand>
        <name>Zn(2+)</name>
        <dbReference type="ChEBI" id="CHEBI:29105"/>
        <label>2</label>
        <note>catalytic</note>
    </ligand>
</feature>
<dbReference type="InterPro" id="IPR013471">
    <property type="entry name" value="RNase_Z/BN"/>
</dbReference>
<evidence type="ECO:0000256" key="7">
    <source>
        <dbReference type="ARBA" id="ARBA00022833"/>
    </source>
</evidence>
<feature type="domain" description="Metallo-beta-lactamase" evidence="11">
    <location>
        <begin position="183"/>
        <end position="255"/>
    </location>
</feature>
<dbReference type="SUPFAM" id="SSF56281">
    <property type="entry name" value="Metallo-hydrolase/oxidoreductase"/>
    <property type="match status" value="1"/>
</dbReference>
<evidence type="ECO:0000259" key="10">
    <source>
        <dbReference type="Pfam" id="PF00753"/>
    </source>
</evidence>
<evidence type="ECO:0000259" key="11">
    <source>
        <dbReference type="Pfam" id="PF12706"/>
    </source>
</evidence>
<keyword evidence="2 8" id="KW-0819">tRNA processing</keyword>
<dbReference type="HAMAP" id="MF_01818">
    <property type="entry name" value="RNase_Z_BN"/>
    <property type="match status" value="1"/>
</dbReference>
<dbReference type="EMBL" id="BMFW01000003">
    <property type="protein sequence ID" value="GGH92689.1"/>
    <property type="molecule type" value="Genomic_DNA"/>
</dbReference>
<comment type="function">
    <text evidence="8">Zinc phosphodiesterase, which displays some tRNA 3'-processing endonuclease activity. Probably involved in tRNA maturation, by removing a 3'-trailer from precursor tRNA.</text>
</comment>
<dbReference type="Proteomes" id="UP000643279">
    <property type="component" value="Unassembled WGS sequence"/>
</dbReference>
<comment type="similarity">
    <text evidence="8">Belongs to the RNase Z family.</text>
</comment>
<feature type="active site" description="Proton acceptor" evidence="8">
    <location>
        <position position="65"/>
    </location>
</feature>
<accession>A0ABQ2AJQ2</accession>
<evidence type="ECO:0000313" key="12">
    <source>
        <dbReference type="EMBL" id="GGH92689.1"/>
    </source>
</evidence>
<dbReference type="Pfam" id="PF12706">
    <property type="entry name" value="Lactamase_B_2"/>
    <property type="match status" value="1"/>
</dbReference>
<dbReference type="PANTHER" id="PTHR46018">
    <property type="entry name" value="ZINC PHOSPHODIESTERASE ELAC PROTEIN 1"/>
    <property type="match status" value="1"/>
</dbReference>
<proteinExistence type="inferred from homology"/>
<evidence type="ECO:0000313" key="13">
    <source>
        <dbReference type="Proteomes" id="UP000643279"/>
    </source>
</evidence>
<feature type="region of interest" description="Disordered" evidence="9">
    <location>
        <begin position="293"/>
        <end position="315"/>
    </location>
</feature>
<keyword evidence="3 8" id="KW-0540">Nuclease</keyword>
<evidence type="ECO:0000256" key="3">
    <source>
        <dbReference type="ARBA" id="ARBA00022722"/>
    </source>
</evidence>
<dbReference type="RefSeq" id="WP_188570709.1">
    <property type="nucleotide sequence ID" value="NZ_BMFW01000003.1"/>
</dbReference>
<dbReference type="PANTHER" id="PTHR46018:SF2">
    <property type="entry name" value="ZINC PHOSPHODIESTERASE ELAC PROTEIN 1"/>
    <property type="match status" value="1"/>
</dbReference>
<name>A0ABQ2AJQ2_9MICC</name>
<feature type="binding site" evidence="8">
    <location>
        <position position="63"/>
    </location>
    <ligand>
        <name>Zn(2+)</name>
        <dbReference type="ChEBI" id="CHEBI:29105"/>
        <label>1</label>
        <note>catalytic</note>
    </ligand>
</feature>
<dbReference type="EC" id="3.1.26.11" evidence="8"/>
<organism evidence="12 13">
    <name type="scientific">Arthrobacter liuii</name>
    <dbReference type="NCBI Taxonomy" id="1476996"/>
    <lineage>
        <taxon>Bacteria</taxon>
        <taxon>Bacillati</taxon>
        <taxon>Actinomycetota</taxon>
        <taxon>Actinomycetes</taxon>
        <taxon>Micrococcales</taxon>
        <taxon>Micrococcaceae</taxon>
        <taxon>Arthrobacter</taxon>
    </lineage>
</organism>
<comment type="cofactor">
    <cofactor evidence="8">
        <name>Zn(2+)</name>
        <dbReference type="ChEBI" id="CHEBI:29105"/>
    </cofactor>
    <text evidence="8">Binds 2 Zn(2+) ions.</text>
</comment>
<gene>
    <name evidence="12" type="primary">elaC</name>
    <name evidence="8" type="synonym">rnz</name>
    <name evidence="12" type="ORF">GCM10007170_11830</name>
</gene>
<feature type="binding site" evidence="8">
    <location>
        <position position="196"/>
    </location>
    <ligand>
        <name>Zn(2+)</name>
        <dbReference type="ChEBI" id="CHEBI:29105"/>
        <label>2</label>
        <note>catalytic</note>
    </ligand>
</feature>
<evidence type="ECO:0000256" key="8">
    <source>
        <dbReference type="HAMAP-Rule" id="MF_01818"/>
    </source>
</evidence>
<evidence type="ECO:0000256" key="4">
    <source>
        <dbReference type="ARBA" id="ARBA00022723"/>
    </source>
</evidence>
<evidence type="ECO:0000256" key="2">
    <source>
        <dbReference type="ARBA" id="ARBA00022694"/>
    </source>
</evidence>
<comment type="caution">
    <text evidence="12">The sequence shown here is derived from an EMBL/GenBank/DDBJ whole genome shotgun (WGS) entry which is preliminary data.</text>
</comment>
<dbReference type="CDD" id="cd07717">
    <property type="entry name" value="RNaseZ_ZiPD-like_MBL-fold"/>
    <property type="match status" value="1"/>
</dbReference>
<comment type="catalytic activity">
    <reaction evidence="8">
        <text>Endonucleolytic cleavage of RNA, removing extra 3' nucleotides from tRNA precursor, generating 3' termini of tRNAs. A 3'-hydroxy group is left at the tRNA terminus and a 5'-phosphoryl group is left at the trailer molecule.</text>
        <dbReference type="EC" id="3.1.26.11"/>
    </reaction>
</comment>
<feature type="binding site" evidence="8">
    <location>
        <position position="196"/>
    </location>
    <ligand>
        <name>Zn(2+)</name>
        <dbReference type="ChEBI" id="CHEBI:29105"/>
        <label>1</label>
        <note>catalytic</note>
    </ligand>
</feature>
<reference evidence="13" key="1">
    <citation type="journal article" date="2019" name="Int. J. Syst. Evol. Microbiol.">
        <title>The Global Catalogue of Microorganisms (GCM) 10K type strain sequencing project: providing services to taxonomists for standard genome sequencing and annotation.</title>
        <authorList>
            <consortium name="The Broad Institute Genomics Platform"/>
            <consortium name="The Broad Institute Genome Sequencing Center for Infectious Disease"/>
            <person name="Wu L."/>
            <person name="Ma J."/>
        </authorList>
    </citation>
    <scope>NUCLEOTIDE SEQUENCE [LARGE SCALE GENOMIC DNA]</scope>
    <source>
        <strain evidence="13">CGMCC 1.12778</strain>
    </source>
</reference>
<evidence type="ECO:0000256" key="1">
    <source>
        <dbReference type="ARBA" id="ARBA00011738"/>
    </source>
</evidence>
<keyword evidence="5 8" id="KW-0255">Endonuclease</keyword>
<dbReference type="Gene3D" id="3.60.15.10">
    <property type="entry name" value="Ribonuclease Z/Hydroxyacylglutathione hydrolase-like"/>
    <property type="match status" value="1"/>
</dbReference>
<evidence type="ECO:0000256" key="6">
    <source>
        <dbReference type="ARBA" id="ARBA00022801"/>
    </source>
</evidence>
<evidence type="ECO:0000256" key="9">
    <source>
        <dbReference type="SAM" id="MobiDB-lite"/>
    </source>
</evidence>
<dbReference type="InterPro" id="IPR001279">
    <property type="entry name" value="Metallo-B-lactamas"/>
</dbReference>
<keyword evidence="4 8" id="KW-0479">Metal-binding</keyword>
<dbReference type="NCBIfam" id="NF000805">
    <property type="entry name" value="PRK00055.2-3"/>
    <property type="match status" value="1"/>
</dbReference>
<feature type="domain" description="Metallo-beta-lactamase" evidence="10">
    <location>
        <begin position="18"/>
        <end position="110"/>
    </location>
</feature>
<keyword evidence="13" id="KW-1185">Reference proteome</keyword>
<feature type="binding site" evidence="8">
    <location>
        <position position="61"/>
    </location>
    <ligand>
        <name>Zn(2+)</name>
        <dbReference type="ChEBI" id="CHEBI:29105"/>
        <label>1</label>
        <note>catalytic</note>
    </ligand>
</feature>
<dbReference type="Pfam" id="PF00753">
    <property type="entry name" value="Lactamase_B"/>
    <property type="match status" value="1"/>
</dbReference>